<feature type="domain" description="CAP-Gly" evidence="4">
    <location>
        <begin position="24"/>
        <end position="70"/>
    </location>
</feature>
<dbReference type="SMART" id="SM01052">
    <property type="entry name" value="CAP_GLY"/>
    <property type="match status" value="1"/>
</dbReference>
<evidence type="ECO:0000313" key="6">
    <source>
        <dbReference type="Proteomes" id="UP000078240"/>
    </source>
</evidence>
<dbReference type="PROSITE" id="PS50245">
    <property type="entry name" value="CAP_GLY_2"/>
    <property type="match status" value="1"/>
</dbReference>
<dbReference type="PANTHER" id="PTHR45973:SF36">
    <property type="entry name" value="CENTRIOLIN"/>
    <property type="match status" value="1"/>
</dbReference>
<dbReference type="InterPro" id="IPR000938">
    <property type="entry name" value="CAP-Gly_domain"/>
</dbReference>
<organism evidence="5 6">
    <name type="scientific">Purpureocillium lilacinum</name>
    <name type="common">Paecilomyces lilacinus</name>
    <dbReference type="NCBI Taxonomy" id="33203"/>
    <lineage>
        <taxon>Eukaryota</taxon>
        <taxon>Fungi</taxon>
        <taxon>Dikarya</taxon>
        <taxon>Ascomycota</taxon>
        <taxon>Pezizomycotina</taxon>
        <taxon>Sordariomycetes</taxon>
        <taxon>Hypocreomycetidae</taxon>
        <taxon>Hypocreales</taxon>
        <taxon>Ophiocordycipitaceae</taxon>
        <taxon>Purpureocillium</taxon>
    </lineage>
</organism>
<feature type="compositionally biased region" description="Acidic residues" evidence="3">
    <location>
        <begin position="524"/>
        <end position="535"/>
    </location>
</feature>
<dbReference type="Pfam" id="PF01302">
    <property type="entry name" value="CAP_GLY"/>
    <property type="match status" value="1"/>
</dbReference>
<protein>
    <submittedName>
        <fullName evidence="5">Tubulin-specific chaperone E</fullName>
    </submittedName>
</protein>
<dbReference type="EMBL" id="LSBH01000002">
    <property type="protein sequence ID" value="OAQ84198.1"/>
    <property type="molecule type" value="Genomic_DNA"/>
</dbReference>
<evidence type="ECO:0000259" key="4">
    <source>
        <dbReference type="PROSITE" id="PS50245"/>
    </source>
</evidence>
<proteinExistence type="predicted"/>
<evidence type="ECO:0000313" key="5">
    <source>
        <dbReference type="EMBL" id="OAQ84198.1"/>
    </source>
</evidence>
<dbReference type="Gene3D" id="2.30.30.190">
    <property type="entry name" value="CAP Gly-rich-like domain"/>
    <property type="match status" value="1"/>
</dbReference>
<dbReference type="PROSITE" id="PS00845">
    <property type="entry name" value="CAP_GLY_1"/>
    <property type="match status" value="1"/>
</dbReference>
<accession>A0A179H399</accession>
<dbReference type="InterPro" id="IPR032675">
    <property type="entry name" value="LRR_dom_sf"/>
</dbReference>
<feature type="region of interest" description="Disordered" evidence="3">
    <location>
        <begin position="516"/>
        <end position="553"/>
    </location>
</feature>
<dbReference type="InterPro" id="IPR001611">
    <property type="entry name" value="Leu-rich_rpt"/>
</dbReference>
<keyword evidence="2" id="KW-0677">Repeat</keyword>
<name>A0A179H399_PURLI</name>
<keyword evidence="1" id="KW-0433">Leucine-rich repeat</keyword>
<evidence type="ECO:0000256" key="1">
    <source>
        <dbReference type="ARBA" id="ARBA00022614"/>
    </source>
</evidence>
<dbReference type="SUPFAM" id="SSF52047">
    <property type="entry name" value="RNI-like"/>
    <property type="match status" value="1"/>
</dbReference>
<dbReference type="Proteomes" id="UP000078240">
    <property type="component" value="Unassembled WGS sequence"/>
</dbReference>
<dbReference type="PROSITE" id="PS51450">
    <property type="entry name" value="LRR"/>
    <property type="match status" value="1"/>
</dbReference>
<gene>
    <name evidence="5" type="ORF">VFPBJ_02966</name>
</gene>
<dbReference type="AlphaFoldDB" id="A0A179H399"/>
<dbReference type="InterPro" id="IPR036859">
    <property type="entry name" value="CAP-Gly_dom_sf"/>
</dbReference>
<evidence type="ECO:0000256" key="3">
    <source>
        <dbReference type="SAM" id="MobiDB-lite"/>
    </source>
</evidence>
<reference evidence="5 6" key="1">
    <citation type="submission" date="2016-01" db="EMBL/GenBank/DDBJ databases">
        <title>Biosynthesis of antibiotic leucinostatins and their inhibition on Phytophthora in bio-control Purpureocillium lilacinum.</title>
        <authorList>
            <person name="Wang G."/>
            <person name="Liu Z."/>
            <person name="Lin R."/>
            <person name="Li E."/>
            <person name="Mao Z."/>
            <person name="Ling J."/>
            <person name="Yin W."/>
            <person name="Xie B."/>
        </authorList>
    </citation>
    <scope>NUCLEOTIDE SEQUENCE [LARGE SCALE GENOMIC DNA]</scope>
    <source>
        <strain evidence="5">PLBJ-1</strain>
    </source>
</reference>
<dbReference type="SUPFAM" id="SSF74924">
    <property type="entry name" value="Cap-Gly domain"/>
    <property type="match status" value="1"/>
</dbReference>
<dbReference type="PANTHER" id="PTHR45973">
    <property type="entry name" value="PROTEIN PHOSPHATASE 1 REGULATORY SUBUNIT SDS22-RELATED"/>
    <property type="match status" value="1"/>
</dbReference>
<comment type="caution">
    <text evidence="5">The sequence shown here is derived from an EMBL/GenBank/DDBJ whole genome shotgun (WGS) entry which is preliminary data.</text>
</comment>
<sequence length="591" mass="65079">MAESRHVGQRVSYSGALCTVRYVGRVEGTEGSWLGVEWDDATRGKHDGSHKGVRYFTCLSKSATAASFVRPTRPADSPQSFIAALHDKYVAHDPQGGEDGTALEQARQIIISGKVAEEKGFDKVRRKLAQVGELKIVILDGLRVASAVASDERSVAETCPSIVHLDLSRNLLERLGPVVEVCGELSNLQRLSINGNRFQHVLSDKSLDRAEAAFRGVTELALGETLLSWEELCYVAVRCPSLTTLAVGANQLCILPEVDFGSLTSTLTSINLEYNDFTAISDIGCLASLTALRNLHLKGNGIKVMTAANASTPIFPHSLKYLDVSYNSIEEWSFVDALATHFPGLTGLRLAHNPVYDAQRDVDTKTASSSEESHMFTIARLAGLKSVNFTHIQHADRTNAEMFYLSRIARQLAAVPEGAEHTVLAQHPRWAELCGLYGEPDVVRRSEVNPSFLEARLVTVGFHYQDDAGTLRKRTTRIPRSFDIYAVKGIAGKLFGVPPLRVRLVWETGEWDPVARYDERDGESSDEDDDDDDMVVETPPGDSEDYSKETSGRWVKREVELRDGPKQLGYCVDGQDVNIRVEITQSPTTTT</sequence>
<dbReference type="InterPro" id="IPR050576">
    <property type="entry name" value="Cilia_flagella_integrity"/>
</dbReference>
<dbReference type="Gene3D" id="3.80.10.10">
    <property type="entry name" value="Ribonuclease Inhibitor"/>
    <property type="match status" value="2"/>
</dbReference>
<evidence type="ECO:0000256" key="2">
    <source>
        <dbReference type="ARBA" id="ARBA00022737"/>
    </source>
</evidence>